<dbReference type="RefSeq" id="WP_062969117.1">
    <property type="nucleotide sequence ID" value="NZ_JAAXOS010000010.1"/>
</dbReference>
<evidence type="ECO:0000259" key="5">
    <source>
        <dbReference type="Pfam" id="PF13439"/>
    </source>
</evidence>
<dbReference type="Pfam" id="PF13439">
    <property type="entry name" value="Glyco_transf_4"/>
    <property type="match status" value="1"/>
</dbReference>
<organism evidence="6 7">
    <name type="scientific">Nocardia gamkensis</name>
    <dbReference type="NCBI Taxonomy" id="352869"/>
    <lineage>
        <taxon>Bacteria</taxon>
        <taxon>Bacillati</taxon>
        <taxon>Actinomycetota</taxon>
        <taxon>Actinomycetes</taxon>
        <taxon>Mycobacteriales</taxon>
        <taxon>Nocardiaceae</taxon>
        <taxon>Nocardia</taxon>
    </lineage>
</organism>
<dbReference type="Proteomes" id="UP000540698">
    <property type="component" value="Unassembled WGS sequence"/>
</dbReference>
<keyword evidence="2 6" id="KW-0808">Transferase</keyword>
<evidence type="ECO:0000256" key="2">
    <source>
        <dbReference type="ARBA" id="ARBA00022679"/>
    </source>
</evidence>
<reference evidence="6 7" key="1">
    <citation type="submission" date="2020-04" db="EMBL/GenBank/DDBJ databases">
        <title>MicrobeNet Type strains.</title>
        <authorList>
            <person name="Nicholson A.C."/>
        </authorList>
    </citation>
    <scope>NUCLEOTIDE SEQUENCE [LARGE SCALE GENOMIC DNA]</scope>
    <source>
        <strain evidence="6 7">DSM 44956</strain>
    </source>
</reference>
<evidence type="ECO:0000256" key="1">
    <source>
        <dbReference type="ARBA" id="ARBA00022676"/>
    </source>
</evidence>
<accession>A0A7X6L6L1</accession>
<evidence type="ECO:0000313" key="7">
    <source>
        <dbReference type="Proteomes" id="UP000540698"/>
    </source>
</evidence>
<evidence type="ECO:0000313" key="6">
    <source>
        <dbReference type="EMBL" id="NKY28786.1"/>
    </source>
</evidence>
<dbReference type="AlphaFoldDB" id="A0A7X6L6L1"/>
<protein>
    <submittedName>
        <fullName evidence="6">Glycosyltransferase family 1 protein</fullName>
    </submittedName>
</protein>
<dbReference type="Pfam" id="PF00534">
    <property type="entry name" value="Glycos_transf_1"/>
    <property type="match status" value="1"/>
</dbReference>
<dbReference type="PANTHER" id="PTHR12526">
    <property type="entry name" value="GLYCOSYLTRANSFERASE"/>
    <property type="match status" value="1"/>
</dbReference>
<evidence type="ECO:0000259" key="4">
    <source>
        <dbReference type="Pfam" id="PF00534"/>
    </source>
</evidence>
<keyword evidence="1" id="KW-0328">Glycosyltransferase</keyword>
<comment type="caution">
    <text evidence="6">The sequence shown here is derived from an EMBL/GenBank/DDBJ whole genome shotgun (WGS) entry which is preliminary data.</text>
</comment>
<feature type="domain" description="Glycosyl transferase family 1" evidence="4">
    <location>
        <begin position="213"/>
        <end position="369"/>
    </location>
</feature>
<gene>
    <name evidence="6" type="ORF">HGB38_21580</name>
</gene>
<dbReference type="InterPro" id="IPR028098">
    <property type="entry name" value="Glyco_trans_4-like_N"/>
</dbReference>
<keyword evidence="7" id="KW-1185">Reference proteome</keyword>
<dbReference type="PANTHER" id="PTHR12526:SF635">
    <property type="entry name" value="GLYCOSYL TRANSFERASE GROUP 1"/>
    <property type="match status" value="1"/>
</dbReference>
<feature type="domain" description="Glycosyltransferase subfamily 4-like N-terminal" evidence="5">
    <location>
        <begin position="22"/>
        <end position="196"/>
    </location>
</feature>
<name>A0A7X6L6L1_9NOCA</name>
<dbReference type="InterPro" id="IPR001296">
    <property type="entry name" value="Glyco_trans_1"/>
</dbReference>
<sequence length="403" mass="43419">MKIAMVSEDASPLAEGSPADGGGRGAYVAELSAAYVRRGHEVTVYTRRIGPRAPAELLTEGGYRVVHVAAGPPTPLPSDRTLPYLGDFGTVLRRHWATERPDIVHAHYWKSGLAAELASRAHGIPVVLTFHGLGTVQRRCEGLADPSPRSRIRFERLIATRAAHVVATCSDEVAELARMGVPRFRTTIVPHGVDLTAFTPEGAAADRHATHRLLASGELMRRSGFDPVIRALADLPDTELVIVGAPAADAEDDAEGRRLRRLASDHGVRERLRLAGAVTRPTLPRLYRSADVVLCTPWYEPFGRVALEAMACGKPVIATPVGGLLDTVVDGVTGRFVAPPEPDAIVRAVRPLLEDSTLRETWGAAGYQRAASRNSWDRVATETLSAYHRGAPAHAGEVVSWAR</sequence>
<dbReference type="EMBL" id="JAAXOS010000010">
    <property type="protein sequence ID" value="NKY28786.1"/>
    <property type="molecule type" value="Genomic_DNA"/>
</dbReference>
<proteinExistence type="predicted"/>
<dbReference type="Gene3D" id="3.40.50.2000">
    <property type="entry name" value="Glycogen Phosphorylase B"/>
    <property type="match status" value="2"/>
</dbReference>
<dbReference type="GO" id="GO:0016757">
    <property type="term" value="F:glycosyltransferase activity"/>
    <property type="evidence" value="ECO:0007669"/>
    <property type="project" value="UniProtKB-KW"/>
</dbReference>
<dbReference type="SUPFAM" id="SSF53756">
    <property type="entry name" value="UDP-Glycosyltransferase/glycogen phosphorylase"/>
    <property type="match status" value="1"/>
</dbReference>
<feature type="region of interest" description="Disordered" evidence="3">
    <location>
        <begin position="1"/>
        <end position="21"/>
    </location>
</feature>
<evidence type="ECO:0000256" key="3">
    <source>
        <dbReference type="SAM" id="MobiDB-lite"/>
    </source>
</evidence>